<evidence type="ECO:0000313" key="3">
    <source>
        <dbReference type="EMBL" id="OTP79343.1"/>
    </source>
</evidence>
<dbReference type="Pfam" id="PF03807">
    <property type="entry name" value="F420_oxidored"/>
    <property type="match status" value="1"/>
</dbReference>
<evidence type="ECO:0000256" key="1">
    <source>
        <dbReference type="ARBA" id="ARBA00023002"/>
    </source>
</evidence>
<keyword evidence="1" id="KW-0560">Oxidoreductase</keyword>
<dbReference type="InterPro" id="IPR028939">
    <property type="entry name" value="P5C_Rdtase_cat_N"/>
</dbReference>
<dbReference type="InterPro" id="IPR036291">
    <property type="entry name" value="NAD(P)-bd_dom_sf"/>
</dbReference>
<dbReference type="PANTHER" id="PTHR14239">
    <property type="entry name" value="DUDULIN-RELATED"/>
    <property type="match status" value="1"/>
</dbReference>
<dbReference type="Gene3D" id="3.40.50.720">
    <property type="entry name" value="NAD(P)-binding Rossmann-like Domain"/>
    <property type="match status" value="1"/>
</dbReference>
<accession>A0A242N6X7</accession>
<dbReference type="InterPro" id="IPR051267">
    <property type="entry name" value="STEAP_metalloreductase"/>
</dbReference>
<sequence length="219" mass="22749">MNIGIIGAGQVACAFARKVIGAGHTVMISNSKGPDSLASVVAQLGPNARAVSKEDAAQVPLVLLGVAWQNVASALSGLPAWRQQILIDATNPFDGTPQGGLVDLGGQTSSEIVAQLAPGASVVKAINTSFMSNFSQEPQRNGMRRVLFVSADNAAAKNTVALLFETLGFAPIDLGNLKRGGAIQGMGAPIAGHDFFVPWPAPRSFPFGLPQEYLNEQQS</sequence>
<name>A0A242N6X7_CABSO</name>
<dbReference type="SUPFAM" id="SSF51735">
    <property type="entry name" value="NAD(P)-binding Rossmann-fold domains"/>
    <property type="match status" value="1"/>
</dbReference>
<comment type="caution">
    <text evidence="3">The sequence shown here is derived from an EMBL/GenBank/DDBJ whole genome shotgun (WGS) entry which is preliminary data.</text>
</comment>
<protein>
    <recommendedName>
        <fullName evidence="2">Pyrroline-5-carboxylate reductase catalytic N-terminal domain-containing protein</fullName>
    </recommendedName>
</protein>
<dbReference type="Proteomes" id="UP000194546">
    <property type="component" value="Unassembled WGS sequence"/>
</dbReference>
<evidence type="ECO:0000259" key="2">
    <source>
        <dbReference type="Pfam" id="PF03807"/>
    </source>
</evidence>
<evidence type="ECO:0000313" key="4">
    <source>
        <dbReference type="Proteomes" id="UP000194546"/>
    </source>
</evidence>
<dbReference type="PANTHER" id="PTHR14239:SF10">
    <property type="entry name" value="REDUCTASE"/>
    <property type="match status" value="1"/>
</dbReference>
<dbReference type="AlphaFoldDB" id="A0A242N6X7"/>
<organism evidence="3 4">
    <name type="scientific">Caballeronia sordidicola</name>
    <name type="common">Burkholderia sordidicola</name>
    <dbReference type="NCBI Taxonomy" id="196367"/>
    <lineage>
        <taxon>Bacteria</taxon>
        <taxon>Pseudomonadati</taxon>
        <taxon>Pseudomonadota</taxon>
        <taxon>Betaproteobacteria</taxon>
        <taxon>Burkholderiales</taxon>
        <taxon>Burkholderiaceae</taxon>
        <taxon>Caballeronia</taxon>
    </lineage>
</organism>
<feature type="domain" description="Pyrroline-5-carboxylate reductase catalytic N-terminal" evidence="2">
    <location>
        <begin position="3"/>
        <end position="92"/>
    </location>
</feature>
<dbReference type="GO" id="GO:0016491">
    <property type="term" value="F:oxidoreductase activity"/>
    <property type="evidence" value="ECO:0007669"/>
    <property type="project" value="UniProtKB-KW"/>
</dbReference>
<reference evidence="3 4" key="1">
    <citation type="submission" date="2017-03" db="EMBL/GenBank/DDBJ databases">
        <title>Genome analysis of strain PAMC 26510.</title>
        <authorList>
            <person name="Oh H.-M."/>
            <person name="Yang J.-A."/>
        </authorList>
    </citation>
    <scope>NUCLEOTIDE SEQUENCE [LARGE SCALE GENOMIC DNA]</scope>
    <source>
        <strain evidence="3 4">PAMC 26510</strain>
    </source>
</reference>
<dbReference type="EMBL" id="NBTY01000028">
    <property type="protein sequence ID" value="OTP79343.1"/>
    <property type="molecule type" value="Genomic_DNA"/>
</dbReference>
<proteinExistence type="predicted"/>
<gene>
    <name evidence="3" type="ORF">PAMC26510_05815</name>
</gene>